<gene>
    <name evidence="2" type="ORF">A7E75_06115</name>
</gene>
<dbReference type="KEGG" id="pace:A6070_00035"/>
<dbReference type="SUPFAM" id="SSF55729">
    <property type="entry name" value="Acyl-CoA N-acyltransferases (Nat)"/>
    <property type="match status" value="1"/>
</dbReference>
<dbReference type="GO" id="GO:0016747">
    <property type="term" value="F:acyltransferase activity, transferring groups other than amino-acyl groups"/>
    <property type="evidence" value="ECO:0007669"/>
    <property type="project" value="InterPro"/>
</dbReference>
<proteinExistence type="predicted"/>
<dbReference type="OrthoDB" id="5515701at2"/>
<accession>A0A1L3GJV0</accession>
<dbReference type="Proteomes" id="UP000182264">
    <property type="component" value="Chromosome"/>
</dbReference>
<name>A0A1L3GJV0_SYNAC</name>
<dbReference type="KEGG" id="pace:A6070_14760"/>
<dbReference type="Gene3D" id="3.40.630.30">
    <property type="match status" value="1"/>
</dbReference>
<dbReference type="AlphaFoldDB" id="A0A1L3GJV0"/>
<dbReference type="EMBL" id="CP015518">
    <property type="protein sequence ID" value="APG26216.1"/>
    <property type="molecule type" value="Genomic_DNA"/>
</dbReference>
<evidence type="ECO:0000313" key="3">
    <source>
        <dbReference type="Proteomes" id="UP000182264"/>
    </source>
</evidence>
<keyword evidence="2" id="KW-0808">Transferase</keyword>
<dbReference type="InterPro" id="IPR016181">
    <property type="entry name" value="Acyl_CoA_acyltransferase"/>
</dbReference>
<reference evidence="2 3" key="1">
    <citation type="journal article" date="2017" name="Genome Announc.">
        <title>Complete Genome Sequences of Two Acetylene-Fermenting Pelobacter acetylenicus Strains.</title>
        <authorList>
            <person name="Sutton J.M."/>
            <person name="Baesman S.M."/>
            <person name="Fierst J.L."/>
            <person name="Poret-Peterson A.T."/>
            <person name="Oremland R.S."/>
            <person name="Dunlap D.S."/>
            <person name="Akob D.M."/>
        </authorList>
    </citation>
    <scope>NUCLEOTIDE SEQUENCE [LARGE SCALE GENOMIC DNA]</scope>
    <source>
        <strain evidence="2 3">DSM 3247</strain>
    </source>
</reference>
<protein>
    <submittedName>
        <fullName evidence="2">GCN5 family acetyltransferase</fullName>
    </submittedName>
</protein>
<feature type="domain" description="N-acetyltransferase" evidence="1">
    <location>
        <begin position="1"/>
        <end position="143"/>
    </location>
</feature>
<dbReference type="STRING" id="29542.A6070_00035"/>
<keyword evidence="3" id="KW-1185">Reference proteome</keyword>
<dbReference type="InterPro" id="IPR000182">
    <property type="entry name" value="GNAT_dom"/>
</dbReference>
<dbReference type="CDD" id="cd04301">
    <property type="entry name" value="NAT_SF"/>
    <property type="match status" value="1"/>
</dbReference>
<evidence type="ECO:0000313" key="2">
    <source>
        <dbReference type="EMBL" id="APG26216.1"/>
    </source>
</evidence>
<evidence type="ECO:0000259" key="1">
    <source>
        <dbReference type="PROSITE" id="PS51186"/>
    </source>
</evidence>
<dbReference type="RefSeq" id="WP_083558854.1">
    <property type="nucleotide sequence ID" value="NZ_CP015455.1"/>
</dbReference>
<dbReference type="PROSITE" id="PS51186">
    <property type="entry name" value="GNAT"/>
    <property type="match status" value="1"/>
</dbReference>
<organism evidence="2 3">
    <name type="scientific">Syntrophotalea acetylenica</name>
    <name type="common">Pelobacter acetylenicus</name>
    <dbReference type="NCBI Taxonomy" id="29542"/>
    <lineage>
        <taxon>Bacteria</taxon>
        <taxon>Pseudomonadati</taxon>
        <taxon>Thermodesulfobacteriota</taxon>
        <taxon>Desulfuromonadia</taxon>
        <taxon>Desulfuromonadales</taxon>
        <taxon>Syntrophotaleaceae</taxon>
        <taxon>Syntrophotalea</taxon>
    </lineage>
</organism>
<dbReference type="Pfam" id="PF00583">
    <property type="entry name" value="Acetyltransf_1"/>
    <property type="match status" value="1"/>
</dbReference>
<sequence length="159" mass="18531">MRIEKLQETDKPQVMALLRQVNMHHVPSPEMPRISWENYFVARMNGRVVGFCGYRILSDTEAKTELMAVDRACRGMGLGLQLQALRMREMARQGVKTLITNCDLPESIAWYKKHFGYEEIGRLKKEHEFGSPDIGYWTTLRVDLERWSVSGKDEQDERP</sequence>